<feature type="domain" description="Nudix hydrolase" evidence="2">
    <location>
        <begin position="6"/>
        <end position="143"/>
    </location>
</feature>
<dbReference type="InterPro" id="IPR020476">
    <property type="entry name" value="Nudix_hydrolase"/>
</dbReference>
<gene>
    <name evidence="3" type="ORF">IPJ89_05110</name>
</gene>
<keyword evidence="1" id="KW-0378">Hydrolase</keyword>
<dbReference type="PANTHER" id="PTHR43736:SF1">
    <property type="entry name" value="DIHYDRONEOPTERIN TRIPHOSPHATE DIPHOSPHATASE"/>
    <property type="match status" value="1"/>
</dbReference>
<dbReference type="Gene3D" id="3.90.79.10">
    <property type="entry name" value="Nucleoside Triphosphate Pyrophosphohydrolase"/>
    <property type="match status" value="2"/>
</dbReference>
<reference evidence="3" key="1">
    <citation type="submission" date="2020-11" db="EMBL/GenBank/DDBJ databases">
        <title>Connecting structure to function with the recovery of over 1000 high-quality activated sludge metagenome-assembled genomes encoding full-length rRNA genes using long-read sequencing.</title>
        <authorList>
            <person name="Singleton C.M."/>
            <person name="Petriglieri F."/>
            <person name="Kristensen J.M."/>
            <person name="Kirkegaard R.H."/>
            <person name="Michaelsen T.Y."/>
            <person name="Andersen M.H."/>
            <person name="Karst S.M."/>
            <person name="Dueholm M.S."/>
            <person name="Nielsen P.H."/>
            <person name="Albertsen M."/>
        </authorList>
    </citation>
    <scope>NUCLEOTIDE SEQUENCE</scope>
    <source>
        <strain evidence="3">Fred_18-Q3-R57-64_BAT3C.431</strain>
    </source>
</reference>
<feature type="domain" description="Nudix hydrolase" evidence="2">
    <location>
        <begin position="162"/>
        <end position="286"/>
    </location>
</feature>
<dbReference type="InterPro" id="IPR020084">
    <property type="entry name" value="NUDIX_hydrolase_CS"/>
</dbReference>
<dbReference type="InterPro" id="IPR000086">
    <property type="entry name" value="NUDIX_hydrolase_dom"/>
</dbReference>
<dbReference type="InterPro" id="IPR015797">
    <property type="entry name" value="NUDIX_hydrolase-like_dom_sf"/>
</dbReference>
<dbReference type="SUPFAM" id="SSF55811">
    <property type="entry name" value="Nudix"/>
    <property type="match status" value="2"/>
</dbReference>
<dbReference type="PRINTS" id="PR00502">
    <property type="entry name" value="NUDIXFAMILY"/>
</dbReference>
<evidence type="ECO:0000259" key="2">
    <source>
        <dbReference type="PROSITE" id="PS51462"/>
    </source>
</evidence>
<evidence type="ECO:0000313" key="3">
    <source>
        <dbReference type="EMBL" id="QQR92496.1"/>
    </source>
</evidence>
<organism evidence="3">
    <name type="scientific">Candidatus Iainarchaeum sp</name>
    <dbReference type="NCBI Taxonomy" id="3101447"/>
    <lineage>
        <taxon>Archaea</taxon>
        <taxon>Candidatus Iainarchaeota</taxon>
        <taxon>Candidatus Iainarchaeia</taxon>
        <taxon>Candidatus Iainarchaeales</taxon>
        <taxon>Candidatus Iainarchaeaceae</taxon>
        <taxon>Candidatus Iainarchaeum</taxon>
    </lineage>
</organism>
<dbReference type="PROSITE" id="PS51462">
    <property type="entry name" value="NUDIX"/>
    <property type="match status" value="2"/>
</dbReference>
<dbReference type="GO" id="GO:0016787">
    <property type="term" value="F:hydrolase activity"/>
    <property type="evidence" value="ECO:0007669"/>
    <property type="project" value="UniProtKB-KW"/>
</dbReference>
<sequence>MSANYPYRPNVQMWVFNAEGKLLFNDESTKDEIYWKFPQGGVDAGETHLEAVARELREEVNITDYTIIAQAPFTHRYEWDERRQRDRKLRGQEQTFYLIHAHNPSQLRIGEPNIRSSEWMTFEQILAKMTIPNQIEITKKVWSVFQPMIEKEIQNAHRKRLLAEIHQYAIIVNEKKEVLWIRGVGGSKKLSFPGGTVEEGETLESALAREIMEETSLRVRVGKIMATAILNDKKPAQLAIIYHATRPTGNVQLSHEHTDYQWIKPYMVNEAEVVHPDLLKLAKEAAESNAAVQKT</sequence>
<protein>
    <submittedName>
        <fullName evidence="3">NUDIX domain-containing protein</fullName>
    </submittedName>
</protein>
<dbReference type="Pfam" id="PF00293">
    <property type="entry name" value="NUDIX"/>
    <property type="match status" value="2"/>
</dbReference>
<dbReference type="AlphaFoldDB" id="A0A7T9I1X3"/>
<dbReference type="PANTHER" id="PTHR43736">
    <property type="entry name" value="ADP-RIBOSE PYROPHOSPHATASE"/>
    <property type="match status" value="1"/>
</dbReference>
<evidence type="ECO:0000256" key="1">
    <source>
        <dbReference type="ARBA" id="ARBA00022801"/>
    </source>
</evidence>
<proteinExistence type="predicted"/>
<dbReference type="PROSITE" id="PS00893">
    <property type="entry name" value="NUDIX_BOX"/>
    <property type="match status" value="1"/>
</dbReference>
<accession>A0A7T9I1X3</accession>
<dbReference type="EMBL" id="CP064981">
    <property type="protein sequence ID" value="QQR92496.1"/>
    <property type="molecule type" value="Genomic_DNA"/>
</dbReference>
<name>A0A7T9I1X3_9ARCH</name>
<dbReference type="Proteomes" id="UP000596004">
    <property type="component" value="Chromosome"/>
</dbReference>